<name>A0AAD6SNA9_9AGAR</name>
<comment type="caution">
    <text evidence="1">The sequence shown here is derived from an EMBL/GenBank/DDBJ whole genome shotgun (WGS) entry which is preliminary data.</text>
</comment>
<reference evidence="1" key="1">
    <citation type="submission" date="2023-03" db="EMBL/GenBank/DDBJ databases">
        <title>Massive genome expansion in bonnet fungi (Mycena s.s.) driven by repeated elements and novel gene families across ecological guilds.</title>
        <authorList>
            <consortium name="Lawrence Berkeley National Laboratory"/>
            <person name="Harder C.B."/>
            <person name="Miyauchi S."/>
            <person name="Viragh M."/>
            <person name="Kuo A."/>
            <person name="Thoen E."/>
            <person name="Andreopoulos B."/>
            <person name="Lu D."/>
            <person name="Skrede I."/>
            <person name="Drula E."/>
            <person name="Henrissat B."/>
            <person name="Morin E."/>
            <person name="Kohler A."/>
            <person name="Barry K."/>
            <person name="LaButti K."/>
            <person name="Morin E."/>
            <person name="Salamov A."/>
            <person name="Lipzen A."/>
            <person name="Mereny Z."/>
            <person name="Hegedus B."/>
            <person name="Baldrian P."/>
            <person name="Stursova M."/>
            <person name="Weitz H."/>
            <person name="Taylor A."/>
            <person name="Grigoriev I.V."/>
            <person name="Nagy L.G."/>
            <person name="Martin F."/>
            <person name="Kauserud H."/>
        </authorList>
    </citation>
    <scope>NUCLEOTIDE SEQUENCE</scope>
    <source>
        <strain evidence="1">CBHHK200</strain>
    </source>
</reference>
<dbReference type="Proteomes" id="UP001218188">
    <property type="component" value="Unassembled WGS sequence"/>
</dbReference>
<keyword evidence="2" id="KW-1185">Reference proteome</keyword>
<evidence type="ECO:0000313" key="1">
    <source>
        <dbReference type="EMBL" id="KAJ7028827.1"/>
    </source>
</evidence>
<feature type="non-terminal residue" evidence="1">
    <location>
        <position position="218"/>
    </location>
</feature>
<feature type="non-terminal residue" evidence="1">
    <location>
        <position position="1"/>
    </location>
</feature>
<dbReference type="EMBL" id="JARJCM010000108">
    <property type="protein sequence ID" value="KAJ7028827.1"/>
    <property type="molecule type" value="Genomic_DNA"/>
</dbReference>
<protein>
    <submittedName>
        <fullName evidence="1">Uncharacterized protein</fullName>
    </submittedName>
</protein>
<sequence>YTGLTDPIASKSGPVSRSSAHELSWIVLDLKRHPPPERCCNHCNPEFLAWCQPTSSRDPRILKYASEFIHSLAPPPSRPSSPVSVISDSASVASHDSADFEPVKGRNSISKEDKATLRELLVAWRKDRHFRMGNSPYIPCEVILPPKQLERLVASAGTFLAHARVEPKHIQKAAPWDMCADSDVVEVCDIISRWRLTLEIRRTPQSARRPQKRTQQTP</sequence>
<organism evidence="1 2">
    <name type="scientific">Mycena alexandri</name>
    <dbReference type="NCBI Taxonomy" id="1745969"/>
    <lineage>
        <taxon>Eukaryota</taxon>
        <taxon>Fungi</taxon>
        <taxon>Dikarya</taxon>
        <taxon>Basidiomycota</taxon>
        <taxon>Agaricomycotina</taxon>
        <taxon>Agaricomycetes</taxon>
        <taxon>Agaricomycetidae</taxon>
        <taxon>Agaricales</taxon>
        <taxon>Marasmiineae</taxon>
        <taxon>Mycenaceae</taxon>
        <taxon>Mycena</taxon>
    </lineage>
</organism>
<proteinExistence type="predicted"/>
<dbReference type="AlphaFoldDB" id="A0AAD6SNA9"/>
<gene>
    <name evidence="1" type="ORF">C8F04DRAFT_1289473</name>
</gene>
<evidence type="ECO:0000313" key="2">
    <source>
        <dbReference type="Proteomes" id="UP001218188"/>
    </source>
</evidence>
<accession>A0AAD6SNA9</accession>